<comment type="caution">
    <text evidence="2">The sequence shown here is derived from an EMBL/GenBank/DDBJ whole genome shotgun (WGS) entry which is preliminary data.</text>
</comment>
<keyword evidence="1" id="KW-1133">Transmembrane helix</keyword>
<dbReference type="RefSeq" id="WP_342301491.1">
    <property type="nucleotide sequence ID" value="NZ_JBCEVZ010000101.1"/>
</dbReference>
<reference evidence="2 3" key="1">
    <citation type="journal article" date="2018" name="Arch. Microbiol.">
        <title>Hymenobacter segetis sp. nov., isolated from soil.</title>
        <authorList>
            <person name="Ten L.N."/>
            <person name="Lim S.J."/>
            <person name="Kim B.O."/>
            <person name="Kang I.K."/>
            <person name="Jung H.Y."/>
        </authorList>
    </citation>
    <scope>NUCLEOTIDE SEQUENCE [LARGE SCALE GENOMIC DNA]</scope>
    <source>
        <strain evidence="2 3">S7-3-11</strain>
    </source>
</reference>
<evidence type="ECO:0000256" key="1">
    <source>
        <dbReference type="SAM" id="Phobius"/>
    </source>
</evidence>
<evidence type="ECO:0000313" key="3">
    <source>
        <dbReference type="Proteomes" id="UP001479606"/>
    </source>
</evidence>
<keyword evidence="3" id="KW-1185">Reference proteome</keyword>
<feature type="transmembrane region" description="Helical" evidence="1">
    <location>
        <begin position="77"/>
        <end position="97"/>
    </location>
</feature>
<feature type="transmembrane region" description="Helical" evidence="1">
    <location>
        <begin position="12"/>
        <end position="30"/>
    </location>
</feature>
<name>A0ABU9M460_9BACT</name>
<organism evidence="2 3">
    <name type="scientific">Hymenobacter segetis</name>
    <dbReference type="NCBI Taxonomy" id="2025509"/>
    <lineage>
        <taxon>Bacteria</taxon>
        <taxon>Pseudomonadati</taxon>
        <taxon>Bacteroidota</taxon>
        <taxon>Cytophagia</taxon>
        <taxon>Cytophagales</taxon>
        <taxon>Hymenobacteraceae</taxon>
        <taxon>Hymenobacter</taxon>
    </lineage>
</organism>
<proteinExistence type="predicted"/>
<feature type="transmembrane region" description="Helical" evidence="1">
    <location>
        <begin position="37"/>
        <end position="57"/>
    </location>
</feature>
<keyword evidence="1" id="KW-0812">Transmembrane</keyword>
<dbReference type="Proteomes" id="UP001479606">
    <property type="component" value="Unassembled WGS sequence"/>
</dbReference>
<dbReference type="EMBL" id="JBCEVZ010000101">
    <property type="protein sequence ID" value="MEL5996831.1"/>
    <property type="molecule type" value="Genomic_DNA"/>
</dbReference>
<accession>A0ABU9M460</accession>
<feature type="non-terminal residue" evidence="2">
    <location>
        <position position="98"/>
    </location>
</feature>
<keyword evidence="1" id="KW-0472">Membrane</keyword>
<evidence type="ECO:0000313" key="2">
    <source>
        <dbReference type="EMBL" id="MEL5996831.1"/>
    </source>
</evidence>
<sequence>MNWLLAPRVRTVLLPLALSVATVLGLGSYYETNDDATLAWLFSGVLALKPVPSVPLYLHGYGHLLAAAYTAAPGVPWLGLLLGTLLVAATVLTFAVLD</sequence>
<gene>
    <name evidence="2" type="ORF">AAFH49_21655</name>
</gene>
<protein>
    <submittedName>
        <fullName evidence="2">Uncharacterized protein</fullName>
    </submittedName>
</protein>